<protein>
    <submittedName>
        <fullName evidence="3">Histidine kinase</fullName>
    </submittedName>
</protein>
<feature type="transmembrane region" description="Helical" evidence="1">
    <location>
        <begin position="51"/>
        <end position="73"/>
    </location>
</feature>
<dbReference type="GO" id="GO:0000155">
    <property type="term" value="F:phosphorelay sensor kinase activity"/>
    <property type="evidence" value="ECO:0007669"/>
    <property type="project" value="InterPro"/>
</dbReference>
<feature type="domain" description="Signal transduction histidine kinase internal region" evidence="2">
    <location>
        <begin position="95"/>
        <end position="174"/>
    </location>
</feature>
<evidence type="ECO:0000313" key="3">
    <source>
        <dbReference type="EMBL" id="RIV32578.1"/>
    </source>
</evidence>
<sequence>MAVFYISYLVFLPSKRGSLQIPILLMSFCLLAYADFKIHDWLFGGTHKEVFFIYIFSYVTTYGLLFLFAYALFSIKEIYKKQRALEVANREKKMAELRGLKAQINPHFLFNTLNAIYSIALKKDDRTADLIMKLSDNFRYILFAEQEDYVSLKNEIDYMKDYVSLQSARLADKLEAIMTFDVEDSGKPIAPLLMMPFIENAFKYSSSLRGKGHKMTIKVSLKEGQFNFYCSNPFGDFNTEGMDHQWQSSGIGISNAKRRLETLYPNRHNLRIQNNLDTFIVDLTITL</sequence>
<reference evidence="3 4" key="1">
    <citation type="submission" date="2018-08" db="EMBL/GenBank/DDBJ databases">
        <title>Proposal of Muricauda 72 sp.nov. and Muricauda NH166 sp.nov., isolated from seawater.</title>
        <authorList>
            <person name="Cheng H."/>
            <person name="Wu Y.-H."/>
            <person name="Guo L.-L."/>
            <person name="Xu X.-W."/>
        </authorList>
    </citation>
    <scope>NUCLEOTIDE SEQUENCE [LARGE SCALE GENOMIC DNA]</scope>
    <source>
        <strain evidence="3 4">KCTC 22173</strain>
    </source>
</reference>
<accession>A0A3A1N5L3</accession>
<dbReference type="Proteomes" id="UP000266067">
    <property type="component" value="Unassembled WGS sequence"/>
</dbReference>
<feature type="transmembrane region" description="Helical" evidence="1">
    <location>
        <begin position="21"/>
        <end position="39"/>
    </location>
</feature>
<gene>
    <name evidence="3" type="ORF">D2V08_12780</name>
</gene>
<dbReference type="EMBL" id="QXFH01000074">
    <property type="protein sequence ID" value="RIV32578.1"/>
    <property type="molecule type" value="Genomic_DNA"/>
</dbReference>
<dbReference type="InterPro" id="IPR050640">
    <property type="entry name" value="Bact_2-comp_sensor_kinase"/>
</dbReference>
<dbReference type="InterPro" id="IPR010559">
    <property type="entry name" value="Sig_transdc_His_kin_internal"/>
</dbReference>
<dbReference type="PANTHER" id="PTHR34220">
    <property type="entry name" value="SENSOR HISTIDINE KINASE YPDA"/>
    <property type="match status" value="1"/>
</dbReference>
<dbReference type="GO" id="GO:0016020">
    <property type="term" value="C:membrane"/>
    <property type="evidence" value="ECO:0007669"/>
    <property type="project" value="InterPro"/>
</dbReference>
<comment type="caution">
    <text evidence="3">The sequence shown here is derived from an EMBL/GenBank/DDBJ whole genome shotgun (WGS) entry which is preliminary data.</text>
</comment>
<keyword evidence="1" id="KW-0472">Membrane</keyword>
<dbReference type="PANTHER" id="PTHR34220:SF7">
    <property type="entry name" value="SENSOR HISTIDINE KINASE YPDA"/>
    <property type="match status" value="1"/>
</dbReference>
<evidence type="ECO:0000256" key="1">
    <source>
        <dbReference type="SAM" id="Phobius"/>
    </source>
</evidence>
<keyword evidence="3" id="KW-0418">Kinase</keyword>
<keyword evidence="3" id="KW-0808">Transferase</keyword>
<evidence type="ECO:0000259" key="2">
    <source>
        <dbReference type="Pfam" id="PF06580"/>
    </source>
</evidence>
<dbReference type="AlphaFoldDB" id="A0A3A1N5L3"/>
<keyword evidence="4" id="KW-1185">Reference proteome</keyword>
<dbReference type="Pfam" id="PF06580">
    <property type="entry name" value="His_kinase"/>
    <property type="match status" value="1"/>
</dbReference>
<keyword evidence="1" id="KW-1133">Transmembrane helix</keyword>
<evidence type="ECO:0000313" key="4">
    <source>
        <dbReference type="Proteomes" id="UP000266067"/>
    </source>
</evidence>
<proteinExistence type="predicted"/>
<keyword evidence="1" id="KW-0812">Transmembrane</keyword>
<name>A0A3A1N5L3_9FLAO</name>
<organism evidence="3 4">
    <name type="scientific">Flagellimonas lutimaris</name>
    <dbReference type="NCBI Taxonomy" id="475082"/>
    <lineage>
        <taxon>Bacteria</taxon>
        <taxon>Pseudomonadati</taxon>
        <taxon>Bacteroidota</taxon>
        <taxon>Flavobacteriia</taxon>
        <taxon>Flavobacteriales</taxon>
        <taxon>Flavobacteriaceae</taxon>
        <taxon>Flagellimonas</taxon>
    </lineage>
</organism>